<feature type="domain" description="Peptidase S9 prolyl oligopeptidase catalytic" evidence="5">
    <location>
        <begin position="506"/>
        <end position="707"/>
    </location>
</feature>
<evidence type="ECO:0000259" key="6">
    <source>
        <dbReference type="Pfam" id="PF02897"/>
    </source>
</evidence>
<evidence type="ECO:0000256" key="3">
    <source>
        <dbReference type="ARBA" id="ARBA00022825"/>
    </source>
</evidence>
<dbReference type="InterPro" id="IPR023302">
    <property type="entry name" value="Pept_S9A_N"/>
</dbReference>
<evidence type="ECO:0000313" key="7">
    <source>
        <dbReference type="EMBL" id="MBB5985719.1"/>
    </source>
</evidence>
<reference evidence="7 8" key="1">
    <citation type="submission" date="2020-08" db="EMBL/GenBank/DDBJ databases">
        <title>Exploring microbial biodiversity for novel pathways involved in the catabolism of aromatic compounds derived from lignin.</title>
        <authorList>
            <person name="Elkins J."/>
        </authorList>
    </citation>
    <scope>NUCLEOTIDE SEQUENCE [LARGE SCALE GENOMIC DNA]</scope>
    <source>
        <strain evidence="7 8">B1D3A</strain>
    </source>
</reference>
<dbReference type="PANTHER" id="PTHR42881">
    <property type="entry name" value="PROLYL ENDOPEPTIDASE"/>
    <property type="match status" value="1"/>
</dbReference>
<evidence type="ECO:0000313" key="8">
    <source>
        <dbReference type="Proteomes" id="UP001138540"/>
    </source>
</evidence>
<protein>
    <submittedName>
        <fullName evidence="7">Prolyl oligopeptidase</fullName>
        <ecNumber evidence="7">3.4.21.26</ecNumber>
    </submittedName>
</protein>
<proteinExistence type="predicted"/>
<sequence length="712" mass="77752">MTNSLSIGVVRSAFAAILLTGTAGTALLAQTSEAEDPFLWLEEIEGPRAIAQVEAWNAETDKLLRATPTFESDRARARAILDDEAQIATPDRIMGDRVVNLWRDAKNPRGIWRSSPLDAYVAGKPVWTTLIDVDALGKAEGQSWVWHGADCLAPAYKRCLVSLSPGGTDADVVREWDMETRSFVKNGFTLPEAKSTLAWVDADTLLVGTDYGAGSMTDSGYARIVKEWKRGTPLSAARTVLEGQKQDVSMSAGARMDGDRRWVFGYRAKDFYTSDMLLRRADGRFVPMPIPDSADMRGIIGGRAVVFLNRPLGDIPAGSLVAWSLADIEAGRETKPELIFTPTAAQAVQDVETTDNLVWISLLDDVQGRLLALTRDAKTGRWASRAVPLAENATVHLLNGAGKRDLAFVTVEGMLQPPTLMAVPASGAPVRVQSLPDRFDASQFTVEQRFATSKDRTRVPYFLVRKKGTSGPVPALIHAYGGFRAAQLPGYLTGQPYRAGPLGLFWVEDGNAYVLANIRGGGEYGPAWHDAALREKRQNSFDDLHAVAEDLVKAGISPKGKIGISGRSNGGVLVGAALTQRPDLYGAVISGSPLHDMKRYSKLLAGASWMAEYGDPDKPEDWAFIKLYSPYQNVKRGVTYPPTFFYLSTKDDRVHPGHARKLAARLRDYGNTVYYHEYREGGHSVGADHAEDAIRAAMLHAFLKRELMGEGQ</sequence>
<feature type="chain" id="PRO_5046657044" evidence="4">
    <location>
        <begin position="16"/>
        <end position="712"/>
    </location>
</feature>
<dbReference type="Pfam" id="PF00326">
    <property type="entry name" value="Peptidase_S9"/>
    <property type="match status" value="1"/>
</dbReference>
<dbReference type="RefSeq" id="WP_184152401.1">
    <property type="nucleotide sequence ID" value="NZ_JACHKA010000001.1"/>
</dbReference>
<keyword evidence="2 7" id="KW-0378">Hydrolase</keyword>
<evidence type="ECO:0000256" key="4">
    <source>
        <dbReference type="SAM" id="SignalP"/>
    </source>
</evidence>
<dbReference type="Proteomes" id="UP001138540">
    <property type="component" value="Unassembled WGS sequence"/>
</dbReference>
<dbReference type="Gene3D" id="2.130.10.120">
    <property type="entry name" value="Prolyl oligopeptidase, N-terminal domain"/>
    <property type="match status" value="1"/>
</dbReference>
<accession>A0ABR6NHQ3</accession>
<keyword evidence="3" id="KW-0720">Serine protease</keyword>
<name>A0ABR6NHQ3_9SPHN</name>
<keyword evidence="1" id="KW-0645">Protease</keyword>
<keyword evidence="4" id="KW-0732">Signal</keyword>
<dbReference type="InterPro" id="IPR001375">
    <property type="entry name" value="Peptidase_S9_cat"/>
</dbReference>
<evidence type="ECO:0000256" key="1">
    <source>
        <dbReference type="ARBA" id="ARBA00022670"/>
    </source>
</evidence>
<dbReference type="SUPFAM" id="SSF50993">
    <property type="entry name" value="Peptidase/esterase 'gauge' domain"/>
    <property type="match status" value="1"/>
</dbReference>
<dbReference type="Gene3D" id="3.40.50.1820">
    <property type="entry name" value="alpha/beta hydrolase"/>
    <property type="match status" value="1"/>
</dbReference>
<dbReference type="SUPFAM" id="SSF53474">
    <property type="entry name" value="alpha/beta-Hydrolases"/>
    <property type="match status" value="1"/>
</dbReference>
<dbReference type="EMBL" id="JACHKA010000001">
    <property type="protein sequence ID" value="MBB5985719.1"/>
    <property type="molecule type" value="Genomic_DNA"/>
</dbReference>
<dbReference type="InterPro" id="IPR051167">
    <property type="entry name" value="Prolyl_oligopep/macrocyclase"/>
</dbReference>
<evidence type="ECO:0000256" key="2">
    <source>
        <dbReference type="ARBA" id="ARBA00022801"/>
    </source>
</evidence>
<dbReference type="PANTHER" id="PTHR42881:SF13">
    <property type="entry name" value="PROLYL ENDOPEPTIDASE"/>
    <property type="match status" value="1"/>
</dbReference>
<evidence type="ECO:0000259" key="5">
    <source>
        <dbReference type="Pfam" id="PF00326"/>
    </source>
</evidence>
<dbReference type="GO" id="GO:0004252">
    <property type="term" value="F:serine-type endopeptidase activity"/>
    <property type="evidence" value="ECO:0007669"/>
    <property type="project" value="UniProtKB-EC"/>
</dbReference>
<keyword evidence="8" id="KW-1185">Reference proteome</keyword>
<feature type="domain" description="Peptidase S9A N-terminal" evidence="6">
    <location>
        <begin position="33"/>
        <end position="421"/>
    </location>
</feature>
<dbReference type="InterPro" id="IPR002470">
    <property type="entry name" value="Peptidase_S9A"/>
</dbReference>
<gene>
    <name evidence="7" type="ORF">HNP60_001693</name>
</gene>
<dbReference type="Pfam" id="PF02897">
    <property type="entry name" value="Peptidase_S9_N"/>
    <property type="match status" value="1"/>
</dbReference>
<dbReference type="InterPro" id="IPR029058">
    <property type="entry name" value="AB_hydrolase_fold"/>
</dbReference>
<organism evidence="7 8">
    <name type="scientific">Sphingobium lignivorans</name>
    <dbReference type="NCBI Taxonomy" id="2735886"/>
    <lineage>
        <taxon>Bacteria</taxon>
        <taxon>Pseudomonadati</taxon>
        <taxon>Pseudomonadota</taxon>
        <taxon>Alphaproteobacteria</taxon>
        <taxon>Sphingomonadales</taxon>
        <taxon>Sphingomonadaceae</taxon>
        <taxon>Sphingobium</taxon>
    </lineage>
</organism>
<comment type="caution">
    <text evidence="7">The sequence shown here is derived from an EMBL/GenBank/DDBJ whole genome shotgun (WGS) entry which is preliminary data.</text>
</comment>
<dbReference type="PRINTS" id="PR00862">
    <property type="entry name" value="PROLIGOPTASE"/>
</dbReference>
<dbReference type="EC" id="3.4.21.26" evidence="7"/>
<feature type="signal peptide" evidence="4">
    <location>
        <begin position="1"/>
        <end position="15"/>
    </location>
</feature>